<dbReference type="RefSeq" id="WP_027411047.1">
    <property type="nucleotide sequence ID" value="NZ_BMWS01000001.1"/>
</dbReference>
<protein>
    <submittedName>
        <fullName evidence="2">DNA polymerase</fullName>
    </submittedName>
</protein>
<proteinExistence type="predicted"/>
<dbReference type="Proteomes" id="UP000601108">
    <property type="component" value="Unassembled WGS sequence"/>
</dbReference>
<dbReference type="Pfam" id="PF18765">
    <property type="entry name" value="Polbeta"/>
    <property type="match status" value="1"/>
</dbReference>
<organism evidence="2 3">
    <name type="scientific">Aquimarina muelleri</name>
    <dbReference type="NCBI Taxonomy" id="279356"/>
    <lineage>
        <taxon>Bacteria</taxon>
        <taxon>Pseudomonadati</taxon>
        <taxon>Bacteroidota</taxon>
        <taxon>Flavobacteriia</taxon>
        <taxon>Flavobacteriales</taxon>
        <taxon>Flavobacteriaceae</taxon>
        <taxon>Aquimarina</taxon>
    </lineage>
</organism>
<dbReference type="InterPro" id="IPR041633">
    <property type="entry name" value="Polbeta"/>
</dbReference>
<name>A0A918JS79_9FLAO</name>
<evidence type="ECO:0000259" key="1">
    <source>
        <dbReference type="Pfam" id="PF18765"/>
    </source>
</evidence>
<dbReference type="SUPFAM" id="SSF81301">
    <property type="entry name" value="Nucleotidyltransferase"/>
    <property type="match status" value="1"/>
</dbReference>
<accession>A0A918JS79</accession>
<comment type="caution">
    <text evidence="2">The sequence shown here is derived from an EMBL/GenBank/DDBJ whole genome shotgun (WGS) entry which is preliminary data.</text>
</comment>
<dbReference type="CDD" id="cd05403">
    <property type="entry name" value="NT_KNTase_like"/>
    <property type="match status" value="1"/>
</dbReference>
<evidence type="ECO:0000313" key="3">
    <source>
        <dbReference type="Proteomes" id="UP000601108"/>
    </source>
</evidence>
<dbReference type="EMBL" id="BMWS01000001">
    <property type="protein sequence ID" value="GGX02938.1"/>
    <property type="molecule type" value="Genomic_DNA"/>
</dbReference>
<dbReference type="Gene3D" id="3.30.460.10">
    <property type="entry name" value="Beta Polymerase, domain 2"/>
    <property type="match status" value="1"/>
</dbReference>
<feature type="domain" description="Polymerase beta nucleotidyltransferase" evidence="1">
    <location>
        <begin position="11"/>
        <end position="101"/>
    </location>
</feature>
<gene>
    <name evidence="2" type="ORF">GCM10007384_00850</name>
</gene>
<dbReference type="InterPro" id="IPR043519">
    <property type="entry name" value="NT_sf"/>
</dbReference>
<sequence>MKYGLSKISIEKILEVFKANSEIEEAIIFGSRAKGNYREGSDVDITLKGDKLTFDKLLRIESQIEDKFLPYKFDLSIFENIDNKELIDHINRIGKVFYNRKSL</sequence>
<evidence type="ECO:0000313" key="2">
    <source>
        <dbReference type="EMBL" id="GGX02938.1"/>
    </source>
</evidence>
<keyword evidence="3" id="KW-1185">Reference proteome</keyword>
<dbReference type="AlphaFoldDB" id="A0A918JS79"/>
<reference evidence="2 3" key="1">
    <citation type="journal article" date="2014" name="Int. J. Syst. Evol. Microbiol.">
        <title>Complete genome sequence of Corynebacterium casei LMG S-19264T (=DSM 44701T), isolated from a smear-ripened cheese.</title>
        <authorList>
            <consortium name="US DOE Joint Genome Institute (JGI-PGF)"/>
            <person name="Walter F."/>
            <person name="Albersmeier A."/>
            <person name="Kalinowski J."/>
            <person name="Ruckert C."/>
        </authorList>
    </citation>
    <scope>NUCLEOTIDE SEQUENCE [LARGE SCALE GENOMIC DNA]</scope>
    <source>
        <strain evidence="2 3">KCTC 12285</strain>
    </source>
</reference>